<evidence type="ECO:0000313" key="2">
    <source>
        <dbReference type="EMBL" id="PWI24183.1"/>
    </source>
</evidence>
<keyword evidence="1" id="KW-0472">Membrane</keyword>
<dbReference type="EMBL" id="QFVR01000026">
    <property type="protein sequence ID" value="PWI24183.1"/>
    <property type="molecule type" value="Genomic_DNA"/>
</dbReference>
<dbReference type="AlphaFoldDB" id="A0A2U3AI06"/>
<name>A0A2U3AI06_9BACL</name>
<gene>
    <name evidence="2" type="ORF">DEX24_14680</name>
</gene>
<proteinExistence type="predicted"/>
<dbReference type="Proteomes" id="UP000245938">
    <property type="component" value="Unassembled WGS sequence"/>
</dbReference>
<sequence length="75" mass="9010">MENNKYLIFSVCFFIFSGLLFTLEKINWSIYWFAQVKTGSFPNYNSENILFDNLFVILFIIISIVFMLLFVFKKK</sequence>
<protein>
    <submittedName>
        <fullName evidence="2">Uncharacterized protein</fullName>
    </submittedName>
</protein>
<organism evidence="2 3">
    <name type="scientific">Kurthia sibirica</name>
    <dbReference type="NCBI Taxonomy" id="202750"/>
    <lineage>
        <taxon>Bacteria</taxon>
        <taxon>Bacillati</taxon>
        <taxon>Bacillota</taxon>
        <taxon>Bacilli</taxon>
        <taxon>Bacillales</taxon>
        <taxon>Caryophanaceae</taxon>
        <taxon>Kurthia</taxon>
    </lineage>
</organism>
<keyword evidence="1" id="KW-0812">Transmembrane</keyword>
<keyword evidence="3" id="KW-1185">Reference proteome</keyword>
<feature type="transmembrane region" description="Helical" evidence="1">
    <location>
        <begin position="54"/>
        <end position="72"/>
    </location>
</feature>
<dbReference type="OrthoDB" id="2456745at2"/>
<keyword evidence="1" id="KW-1133">Transmembrane helix</keyword>
<dbReference type="RefSeq" id="WP_109307169.1">
    <property type="nucleotide sequence ID" value="NZ_BJUF01000039.1"/>
</dbReference>
<accession>A0A2U3AI06</accession>
<comment type="caution">
    <text evidence="2">The sequence shown here is derived from an EMBL/GenBank/DDBJ whole genome shotgun (WGS) entry which is preliminary data.</text>
</comment>
<feature type="transmembrane region" description="Helical" evidence="1">
    <location>
        <begin position="7"/>
        <end position="34"/>
    </location>
</feature>
<evidence type="ECO:0000256" key="1">
    <source>
        <dbReference type="SAM" id="Phobius"/>
    </source>
</evidence>
<reference evidence="2 3" key="1">
    <citation type="submission" date="2018-05" db="EMBL/GenBank/DDBJ databases">
        <title>Kurthia sibirica genome sequence.</title>
        <authorList>
            <person name="Maclea K.S."/>
            <person name="Goen A.E."/>
        </authorList>
    </citation>
    <scope>NUCLEOTIDE SEQUENCE [LARGE SCALE GENOMIC DNA]</scope>
    <source>
        <strain evidence="2 3">ATCC 49154</strain>
    </source>
</reference>
<evidence type="ECO:0000313" key="3">
    <source>
        <dbReference type="Proteomes" id="UP000245938"/>
    </source>
</evidence>